<dbReference type="PANTHER" id="PTHR22550">
    <property type="entry name" value="SPORE GERMINATION PROTEIN"/>
    <property type="match status" value="1"/>
</dbReference>
<evidence type="ECO:0000256" key="1">
    <source>
        <dbReference type="SAM" id="Phobius"/>
    </source>
</evidence>
<dbReference type="Gene3D" id="3.40.50.410">
    <property type="entry name" value="von Willebrand factor, type A domain"/>
    <property type="match status" value="1"/>
</dbReference>
<protein>
    <submittedName>
        <fullName evidence="3">Ca-activated chloride channel family protein</fullName>
    </submittedName>
</protein>
<dbReference type="Pfam" id="PF00092">
    <property type="entry name" value="VWA"/>
    <property type="match status" value="1"/>
</dbReference>
<dbReference type="InterPro" id="IPR002035">
    <property type="entry name" value="VWF_A"/>
</dbReference>
<proteinExistence type="predicted"/>
<dbReference type="STRING" id="1280847.SAMN04488036_1135"/>
<evidence type="ECO:0000259" key="2">
    <source>
        <dbReference type="PROSITE" id="PS50234"/>
    </source>
</evidence>
<dbReference type="InterPro" id="IPR036465">
    <property type="entry name" value="vWFA_dom_sf"/>
</dbReference>
<evidence type="ECO:0000313" key="4">
    <source>
        <dbReference type="Proteomes" id="UP000198851"/>
    </source>
</evidence>
<feature type="transmembrane region" description="Helical" evidence="1">
    <location>
        <begin position="298"/>
        <end position="319"/>
    </location>
</feature>
<feature type="domain" description="VWFA" evidence="2">
    <location>
        <begin position="95"/>
        <end position="279"/>
    </location>
</feature>
<gene>
    <name evidence="3" type="ORF">SAMN04488036_1135</name>
</gene>
<dbReference type="PANTHER" id="PTHR22550:SF18">
    <property type="entry name" value="VWFA DOMAIN-CONTAINING PROTEIN"/>
    <property type="match status" value="1"/>
</dbReference>
<dbReference type="InterPro" id="IPR050768">
    <property type="entry name" value="UPF0353/GerABKA_families"/>
</dbReference>
<feature type="transmembrane region" description="Helical" evidence="1">
    <location>
        <begin position="6"/>
        <end position="23"/>
    </location>
</feature>
<sequence>MYTLNTPWVLILLPLPLLIYWLVPPYRQRSDALRLPFFRSLARATGSEIRQGATVLARPRIHMGAAIAIWCLTVLALATPVRLGDPQEITRAKRDVVLAIDISGSMDARDFPGPDKTRIQRLEAVRGVVAGFVERRQGDRMALIVFGSQAFVQAPLTEDLDTVLALLEQTEVGMAGPHTALGDALGLAIRTFEASDIDQRLLILLSDGNDTASRMSPINAADIAAQKSVEIYAIGVGDPDATGEDRLDQTVLADIAKRTGGQDFFAGDTESLEEIYTRIDDLVPRETETLSWRPRQDLSYLCLGLAVSLGLLVMAHGVFRRRITA</sequence>
<accession>A0A1I4HF77</accession>
<evidence type="ECO:0000313" key="3">
    <source>
        <dbReference type="EMBL" id="SFL40764.1"/>
    </source>
</evidence>
<reference evidence="4" key="1">
    <citation type="submission" date="2016-10" db="EMBL/GenBank/DDBJ databases">
        <authorList>
            <person name="Varghese N."/>
            <person name="Submissions S."/>
        </authorList>
    </citation>
    <scope>NUCLEOTIDE SEQUENCE [LARGE SCALE GENOMIC DNA]</scope>
    <source>
        <strain evidence="4">DSM 28453</strain>
    </source>
</reference>
<dbReference type="SUPFAM" id="SSF53300">
    <property type="entry name" value="vWA-like"/>
    <property type="match status" value="1"/>
</dbReference>
<organism evidence="3 4">
    <name type="scientific">Shimia haliotis</name>
    <dbReference type="NCBI Taxonomy" id="1280847"/>
    <lineage>
        <taxon>Bacteria</taxon>
        <taxon>Pseudomonadati</taxon>
        <taxon>Pseudomonadota</taxon>
        <taxon>Alphaproteobacteria</taxon>
        <taxon>Rhodobacterales</taxon>
        <taxon>Roseobacteraceae</taxon>
    </lineage>
</organism>
<dbReference type="Proteomes" id="UP000198851">
    <property type="component" value="Unassembled WGS sequence"/>
</dbReference>
<dbReference type="PROSITE" id="PS50234">
    <property type="entry name" value="VWFA"/>
    <property type="match status" value="1"/>
</dbReference>
<feature type="transmembrane region" description="Helical" evidence="1">
    <location>
        <begin position="61"/>
        <end position="81"/>
    </location>
</feature>
<dbReference type="EMBL" id="FOSZ01000013">
    <property type="protein sequence ID" value="SFL40764.1"/>
    <property type="molecule type" value="Genomic_DNA"/>
</dbReference>
<dbReference type="AlphaFoldDB" id="A0A1I4HF77"/>
<keyword evidence="4" id="KW-1185">Reference proteome</keyword>
<keyword evidence="1" id="KW-0472">Membrane</keyword>
<keyword evidence="1" id="KW-1133">Transmembrane helix</keyword>
<dbReference type="OrthoDB" id="6206554at2"/>
<keyword evidence="1" id="KW-0812">Transmembrane</keyword>
<dbReference type="SMART" id="SM00327">
    <property type="entry name" value="VWA"/>
    <property type="match status" value="1"/>
</dbReference>
<name>A0A1I4HF77_9RHOB</name>